<accession>A0A0E9UF19</accession>
<reference evidence="1" key="2">
    <citation type="journal article" date="2015" name="Fish Shellfish Immunol.">
        <title>Early steps in the European eel (Anguilla anguilla)-Vibrio vulnificus interaction in the gills: Role of the RtxA13 toxin.</title>
        <authorList>
            <person name="Callol A."/>
            <person name="Pajuelo D."/>
            <person name="Ebbesson L."/>
            <person name="Teles M."/>
            <person name="MacKenzie S."/>
            <person name="Amaro C."/>
        </authorList>
    </citation>
    <scope>NUCLEOTIDE SEQUENCE</scope>
</reference>
<organism evidence="1">
    <name type="scientific">Anguilla anguilla</name>
    <name type="common">European freshwater eel</name>
    <name type="synonym">Muraena anguilla</name>
    <dbReference type="NCBI Taxonomy" id="7936"/>
    <lineage>
        <taxon>Eukaryota</taxon>
        <taxon>Metazoa</taxon>
        <taxon>Chordata</taxon>
        <taxon>Craniata</taxon>
        <taxon>Vertebrata</taxon>
        <taxon>Euteleostomi</taxon>
        <taxon>Actinopterygii</taxon>
        <taxon>Neopterygii</taxon>
        <taxon>Teleostei</taxon>
        <taxon>Anguilliformes</taxon>
        <taxon>Anguillidae</taxon>
        <taxon>Anguilla</taxon>
    </lineage>
</organism>
<dbReference type="EMBL" id="GBXM01044176">
    <property type="protein sequence ID" value="JAH64401.1"/>
    <property type="molecule type" value="Transcribed_RNA"/>
</dbReference>
<evidence type="ECO:0000313" key="1">
    <source>
        <dbReference type="EMBL" id="JAH64401.1"/>
    </source>
</evidence>
<reference evidence="1" key="1">
    <citation type="submission" date="2014-11" db="EMBL/GenBank/DDBJ databases">
        <authorList>
            <person name="Amaro Gonzalez C."/>
        </authorList>
    </citation>
    <scope>NUCLEOTIDE SEQUENCE</scope>
</reference>
<name>A0A0E9UF19_ANGAN</name>
<proteinExistence type="predicted"/>
<dbReference type="AlphaFoldDB" id="A0A0E9UF19"/>
<protein>
    <submittedName>
        <fullName evidence="1">Uncharacterized protein</fullName>
    </submittedName>
</protein>
<sequence>MFLKAFDFNPEENRNWLSKVFRSWNGILTKNTTINIAACKKKKTNKKKHF</sequence>